<dbReference type="InterPro" id="IPR052909">
    <property type="entry name" value="Transposase_6_like"/>
</dbReference>
<protein>
    <recommendedName>
        <fullName evidence="2">Insertion element IS402-like domain-containing protein</fullName>
    </recommendedName>
</protein>
<dbReference type="PANTHER" id="PTHR46637">
    <property type="entry name" value="TIS1421-TRANSPOSASE PROTEIN A"/>
    <property type="match status" value="1"/>
</dbReference>
<dbReference type="EMBL" id="BAAAZR010000020">
    <property type="protein sequence ID" value="GAA3826120.1"/>
    <property type="molecule type" value="Genomic_DNA"/>
</dbReference>
<gene>
    <name evidence="3" type="ORF">GCM10022226_53580</name>
</gene>
<feature type="region of interest" description="Disordered" evidence="1">
    <location>
        <begin position="118"/>
        <end position="150"/>
    </location>
</feature>
<reference evidence="4" key="1">
    <citation type="journal article" date="2019" name="Int. J. Syst. Evol. Microbiol.">
        <title>The Global Catalogue of Microorganisms (GCM) 10K type strain sequencing project: providing services to taxonomists for standard genome sequencing and annotation.</title>
        <authorList>
            <consortium name="The Broad Institute Genomics Platform"/>
            <consortium name="The Broad Institute Genome Sequencing Center for Infectious Disease"/>
            <person name="Wu L."/>
            <person name="Ma J."/>
        </authorList>
    </citation>
    <scope>NUCLEOTIDE SEQUENCE [LARGE SCALE GENOMIC DNA]</scope>
    <source>
        <strain evidence="4">JCM 16908</strain>
    </source>
</reference>
<sequence>MITVAAVRWSIVVRRGELTDKAWQRIEPLLPATDGRGRPWRDHRQVIDGILCRWRTGAPWRDIPKRYGPWQTCYERFKRWDTDGTWARLLEQMQVKDDSVGNVEWSFAIDSTISRAHQHAAGARKGGTTAGRSIRSNRKSGRRSADPGED</sequence>
<dbReference type="Pfam" id="PF13340">
    <property type="entry name" value="DUF4096"/>
    <property type="match status" value="1"/>
</dbReference>
<keyword evidence="4" id="KW-1185">Reference proteome</keyword>
<feature type="domain" description="Insertion element IS402-like" evidence="2">
    <location>
        <begin position="18"/>
        <end position="89"/>
    </location>
</feature>
<dbReference type="PANTHER" id="PTHR46637:SF1">
    <property type="entry name" value="BLL5188 PROTEIN"/>
    <property type="match status" value="1"/>
</dbReference>
<evidence type="ECO:0000256" key="1">
    <source>
        <dbReference type="SAM" id="MobiDB-lite"/>
    </source>
</evidence>
<evidence type="ECO:0000313" key="4">
    <source>
        <dbReference type="Proteomes" id="UP001500888"/>
    </source>
</evidence>
<dbReference type="NCBIfam" id="NF033580">
    <property type="entry name" value="transpos_IS5_3"/>
    <property type="match status" value="1"/>
</dbReference>
<proteinExistence type="predicted"/>
<dbReference type="Proteomes" id="UP001500888">
    <property type="component" value="Unassembled WGS sequence"/>
</dbReference>
<accession>A0ABP7ISX9</accession>
<name>A0ABP7ISX9_9ACTN</name>
<organism evidence="3 4">
    <name type="scientific">Sphaerisporangium flaviroseum</name>
    <dbReference type="NCBI Taxonomy" id="509199"/>
    <lineage>
        <taxon>Bacteria</taxon>
        <taxon>Bacillati</taxon>
        <taxon>Actinomycetota</taxon>
        <taxon>Actinomycetes</taxon>
        <taxon>Streptosporangiales</taxon>
        <taxon>Streptosporangiaceae</taxon>
        <taxon>Sphaerisporangium</taxon>
    </lineage>
</organism>
<comment type="caution">
    <text evidence="3">The sequence shown here is derived from an EMBL/GenBank/DDBJ whole genome shotgun (WGS) entry which is preliminary data.</text>
</comment>
<dbReference type="InterPro" id="IPR025161">
    <property type="entry name" value="IS402-like_dom"/>
</dbReference>
<evidence type="ECO:0000259" key="2">
    <source>
        <dbReference type="Pfam" id="PF13340"/>
    </source>
</evidence>
<evidence type="ECO:0000313" key="3">
    <source>
        <dbReference type="EMBL" id="GAA3826120.1"/>
    </source>
</evidence>